<evidence type="ECO:0000313" key="3">
    <source>
        <dbReference type="Proteomes" id="UP000075683"/>
    </source>
</evidence>
<sequence length="47" mass="5140">MALMPKEYTMELPNISKKSAQQVVKGAGHAYRAGSGRKHPADHFDGQ</sequence>
<protein>
    <submittedName>
        <fullName evidence="2">Uncharacterized protein</fullName>
    </submittedName>
</protein>
<dbReference type="STRING" id="301148.B4135_3798"/>
<dbReference type="Proteomes" id="UP000075683">
    <property type="component" value="Unassembled WGS sequence"/>
</dbReference>
<dbReference type="EMBL" id="LQYT01000130">
    <property type="protein sequence ID" value="KYD09474.1"/>
    <property type="molecule type" value="Genomic_DNA"/>
</dbReference>
<organism evidence="2 3">
    <name type="scientific">Caldibacillus debilis</name>
    <dbReference type="NCBI Taxonomy" id="301148"/>
    <lineage>
        <taxon>Bacteria</taxon>
        <taxon>Bacillati</taxon>
        <taxon>Bacillota</taxon>
        <taxon>Bacilli</taxon>
        <taxon>Bacillales</taxon>
        <taxon>Bacillaceae</taxon>
        <taxon>Caldibacillus</taxon>
    </lineage>
</organism>
<comment type="caution">
    <text evidence="2">The sequence shown here is derived from an EMBL/GenBank/DDBJ whole genome shotgun (WGS) entry which is preliminary data.</text>
</comment>
<dbReference type="AlphaFoldDB" id="A0A150LB21"/>
<proteinExistence type="predicted"/>
<name>A0A150LB21_9BACI</name>
<evidence type="ECO:0000313" key="2">
    <source>
        <dbReference type="EMBL" id="KYD09474.1"/>
    </source>
</evidence>
<gene>
    <name evidence="2" type="ORF">B4135_3798</name>
</gene>
<reference evidence="2 3" key="1">
    <citation type="submission" date="2016-01" db="EMBL/GenBank/DDBJ databases">
        <title>Draft Genome Sequences of Seven Thermophilic Sporeformers Isolated from Foods.</title>
        <authorList>
            <person name="Berendsen E.M."/>
            <person name="Wells-Bennik M.H."/>
            <person name="Krawcyk A.O."/>
            <person name="De Jong A."/>
            <person name="Holsappel S."/>
            <person name="Eijlander R.T."/>
            <person name="Kuipers O.P."/>
        </authorList>
    </citation>
    <scope>NUCLEOTIDE SEQUENCE [LARGE SCALE GENOMIC DNA]</scope>
    <source>
        <strain evidence="2 3">B4135</strain>
    </source>
</reference>
<evidence type="ECO:0000256" key="1">
    <source>
        <dbReference type="SAM" id="MobiDB-lite"/>
    </source>
</evidence>
<feature type="region of interest" description="Disordered" evidence="1">
    <location>
        <begin position="19"/>
        <end position="47"/>
    </location>
</feature>
<accession>A0A150LB21</accession>